<dbReference type="OrthoDB" id="3694546at2"/>
<sequence length="117" mass="12822">MNPPPGHGEDVGIDIDGSGIDMYPAPAARMMSEIETVSSDARTEWNSFNPRILDLESRLGNGPLGRPVAAQYNPTAAQIRTYIHTMLNRLNKVSEAGTKAPPLYTDTDMRAGQEFEF</sequence>
<comment type="caution">
    <text evidence="1">The sequence shown here is derived from an EMBL/GenBank/DDBJ whole genome shotgun (WGS) entry which is preliminary data.</text>
</comment>
<proteinExistence type="predicted"/>
<dbReference type="AlphaFoldDB" id="A0A4R7UTS2"/>
<keyword evidence="2" id="KW-1185">Reference proteome</keyword>
<name>A0A4R7UTS2_9PSEU</name>
<evidence type="ECO:0008006" key="3">
    <source>
        <dbReference type="Google" id="ProtNLM"/>
    </source>
</evidence>
<accession>A0A4R7UTS2</accession>
<dbReference type="Proteomes" id="UP000294927">
    <property type="component" value="Unassembled WGS sequence"/>
</dbReference>
<organism evidence="1 2">
    <name type="scientific">Actinophytocola oryzae</name>
    <dbReference type="NCBI Taxonomy" id="502181"/>
    <lineage>
        <taxon>Bacteria</taxon>
        <taxon>Bacillati</taxon>
        <taxon>Actinomycetota</taxon>
        <taxon>Actinomycetes</taxon>
        <taxon>Pseudonocardiales</taxon>
        <taxon>Pseudonocardiaceae</taxon>
    </lineage>
</organism>
<dbReference type="EMBL" id="SOCP01000024">
    <property type="protein sequence ID" value="TDV40068.1"/>
    <property type="molecule type" value="Genomic_DNA"/>
</dbReference>
<evidence type="ECO:0000313" key="1">
    <source>
        <dbReference type="EMBL" id="TDV40068.1"/>
    </source>
</evidence>
<gene>
    <name evidence="1" type="ORF">CLV71_12485</name>
</gene>
<dbReference type="RefSeq" id="WP_133908512.1">
    <property type="nucleotide sequence ID" value="NZ_SOCP01000024.1"/>
</dbReference>
<protein>
    <recommendedName>
        <fullName evidence="3">PE family protein</fullName>
    </recommendedName>
</protein>
<evidence type="ECO:0000313" key="2">
    <source>
        <dbReference type="Proteomes" id="UP000294927"/>
    </source>
</evidence>
<reference evidence="1 2" key="1">
    <citation type="submission" date="2019-03" db="EMBL/GenBank/DDBJ databases">
        <title>Genomic Encyclopedia of Archaeal and Bacterial Type Strains, Phase II (KMG-II): from individual species to whole genera.</title>
        <authorList>
            <person name="Goeker M."/>
        </authorList>
    </citation>
    <scope>NUCLEOTIDE SEQUENCE [LARGE SCALE GENOMIC DNA]</scope>
    <source>
        <strain evidence="1 2">DSM 45499</strain>
    </source>
</reference>